<dbReference type="Pfam" id="PF09335">
    <property type="entry name" value="VTT_dom"/>
    <property type="match status" value="1"/>
</dbReference>
<evidence type="ECO:0000256" key="8">
    <source>
        <dbReference type="SAM" id="MobiDB-lite"/>
    </source>
</evidence>
<protein>
    <recommendedName>
        <fullName evidence="7">TVP38/TMEM64 family membrane protein</fullName>
    </recommendedName>
</protein>
<feature type="compositionally biased region" description="Basic and acidic residues" evidence="8">
    <location>
        <begin position="1"/>
        <end position="12"/>
    </location>
</feature>
<evidence type="ECO:0000256" key="4">
    <source>
        <dbReference type="ARBA" id="ARBA00022692"/>
    </source>
</evidence>
<evidence type="ECO:0000256" key="3">
    <source>
        <dbReference type="ARBA" id="ARBA00022475"/>
    </source>
</evidence>
<comment type="similarity">
    <text evidence="2 7">Belongs to the TVP38/TMEM64 family.</text>
</comment>
<evidence type="ECO:0000259" key="9">
    <source>
        <dbReference type="Pfam" id="PF09335"/>
    </source>
</evidence>
<evidence type="ECO:0000256" key="7">
    <source>
        <dbReference type="RuleBase" id="RU366058"/>
    </source>
</evidence>
<feature type="domain" description="VTT" evidence="9">
    <location>
        <begin position="86"/>
        <end position="202"/>
    </location>
</feature>
<feature type="transmembrane region" description="Helical" evidence="7">
    <location>
        <begin position="65"/>
        <end position="84"/>
    </location>
</feature>
<dbReference type="PANTHER" id="PTHR12677">
    <property type="entry name" value="GOLGI APPARATUS MEMBRANE PROTEIN TVP38-RELATED"/>
    <property type="match status" value="1"/>
</dbReference>
<dbReference type="InterPro" id="IPR032816">
    <property type="entry name" value="VTT_dom"/>
</dbReference>
<feature type="transmembrane region" description="Helical" evidence="7">
    <location>
        <begin position="182"/>
        <end position="203"/>
    </location>
</feature>
<evidence type="ECO:0000256" key="6">
    <source>
        <dbReference type="ARBA" id="ARBA00023136"/>
    </source>
</evidence>
<dbReference type="RefSeq" id="WP_249737960.1">
    <property type="nucleotide sequence ID" value="NZ_JAKNCJ010000006.1"/>
</dbReference>
<evidence type="ECO:0000313" key="11">
    <source>
        <dbReference type="Proteomes" id="UP001203761"/>
    </source>
</evidence>
<sequence>MSERSGSVRDEVFSAGERSGSAREGKSRGSGARTLLLVVVIAVMAWLALTVRLPDLPELRERIEGFGWAAGPVFIALYAAVALTPIPVSVMALVGGVLFGVLEGSLLSIVGVMIGCWGAYWIARAAGREPIMRLLGGRGRRVEERLEDGGPAAVFTARVVPGLPYWPVNYGAGAFGVPQREYLLASLAACIPGQVSLVAIGHLLADPGWGIAIVVGLSWACVIAMTIWGYRRLRRTRDS</sequence>
<feature type="transmembrane region" description="Helical" evidence="7">
    <location>
        <begin position="209"/>
        <end position="230"/>
    </location>
</feature>
<comment type="caution">
    <text evidence="10">The sequence shown here is derived from an EMBL/GenBank/DDBJ whole genome shotgun (WGS) entry which is preliminary data.</text>
</comment>
<accession>A0ABT0R2A9</accession>
<organism evidence="10 11">
    <name type="scientific">Brachybacterium equifaecis</name>
    <dbReference type="NCBI Taxonomy" id="2910770"/>
    <lineage>
        <taxon>Bacteria</taxon>
        <taxon>Bacillati</taxon>
        <taxon>Actinomycetota</taxon>
        <taxon>Actinomycetes</taxon>
        <taxon>Micrococcales</taxon>
        <taxon>Dermabacteraceae</taxon>
        <taxon>Brachybacterium</taxon>
    </lineage>
</organism>
<keyword evidence="4 7" id="KW-0812">Transmembrane</keyword>
<keyword evidence="3 7" id="KW-1003">Cell membrane</keyword>
<dbReference type="EMBL" id="JAKNCJ010000006">
    <property type="protein sequence ID" value="MCL6423879.1"/>
    <property type="molecule type" value="Genomic_DNA"/>
</dbReference>
<dbReference type="InterPro" id="IPR015414">
    <property type="entry name" value="TMEM64"/>
</dbReference>
<evidence type="ECO:0000256" key="5">
    <source>
        <dbReference type="ARBA" id="ARBA00022989"/>
    </source>
</evidence>
<evidence type="ECO:0000313" key="10">
    <source>
        <dbReference type="EMBL" id="MCL6423879.1"/>
    </source>
</evidence>
<evidence type="ECO:0000256" key="1">
    <source>
        <dbReference type="ARBA" id="ARBA00004651"/>
    </source>
</evidence>
<dbReference type="PANTHER" id="PTHR12677:SF59">
    <property type="entry name" value="GOLGI APPARATUS MEMBRANE PROTEIN TVP38-RELATED"/>
    <property type="match status" value="1"/>
</dbReference>
<keyword evidence="6 7" id="KW-0472">Membrane</keyword>
<reference evidence="10" key="1">
    <citation type="submission" date="2022-02" db="EMBL/GenBank/DDBJ databases">
        <authorList>
            <person name="Lee M."/>
            <person name="Kim S.-J."/>
            <person name="Jung M.-Y."/>
        </authorList>
    </citation>
    <scope>NUCLEOTIDE SEQUENCE</scope>
    <source>
        <strain evidence="10">JHP9</strain>
    </source>
</reference>
<feature type="transmembrane region" description="Helical" evidence="7">
    <location>
        <begin position="90"/>
        <end position="123"/>
    </location>
</feature>
<proteinExistence type="inferred from homology"/>
<evidence type="ECO:0000256" key="2">
    <source>
        <dbReference type="ARBA" id="ARBA00008640"/>
    </source>
</evidence>
<dbReference type="Proteomes" id="UP001203761">
    <property type="component" value="Unassembled WGS sequence"/>
</dbReference>
<name>A0ABT0R2A9_9MICO</name>
<keyword evidence="5 7" id="KW-1133">Transmembrane helix</keyword>
<comment type="subcellular location">
    <subcellularLocation>
        <location evidence="1 7">Cell membrane</location>
        <topology evidence="1 7">Multi-pass membrane protein</topology>
    </subcellularLocation>
</comment>
<keyword evidence="11" id="KW-1185">Reference proteome</keyword>
<feature type="transmembrane region" description="Helical" evidence="7">
    <location>
        <begin position="34"/>
        <end position="53"/>
    </location>
</feature>
<gene>
    <name evidence="10" type="ORF">Bequi_10900</name>
</gene>
<feature type="region of interest" description="Disordered" evidence="8">
    <location>
        <begin position="1"/>
        <end position="28"/>
    </location>
</feature>